<dbReference type="OrthoDB" id="4509994at2759"/>
<dbReference type="EMBL" id="KN275974">
    <property type="protein sequence ID" value="EEH43616.2"/>
    <property type="molecule type" value="Genomic_DNA"/>
</dbReference>
<evidence type="ECO:0000256" key="1">
    <source>
        <dbReference type="SAM" id="MobiDB-lite"/>
    </source>
</evidence>
<sequence>MNSRYFVLFILNSLFLMSVRLSARPSPTEARCPISLEEFRQTIHSDKNHIYKELAAIFDSIFDDEKILRDTITHLRMKQNNVIDQTAVKQSQIDELIAECDELSHTLIHMTVSNQTASQEIILSETTQRSVKIDDSKHLTDCKKIAYIENQTDEDTVDHIASHMKENHSEQYQTAEEIFEHLKSIYENANKLQNVKSDYCKLIMHNENNYHEFVTKFLHLADEVKIVKENYKTDFNDKLFFDLQRMMIILTFFRQSMSLRSQRACEEMSLISSSKTLYIQCYYCKKKDHIARNCSAKQKSQQMITKLTENDTSESSADSEKELHIDSKPLSEWLEIPECSSAGDEPRCKMKRDQTEQEDQTEASDSALQIERDQLSYDI</sequence>
<feature type="compositionally biased region" description="Basic and acidic residues" evidence="1">
    <location>
        <begin position="370"/>
        <end position="379"/>
    </location>
</feature>
<feature type="compositionally biased region" description="Basic and acidic residues" evidence="1">
    <location>
        <begin position="344"/>
        <end position="355"/>
    </location>
</feature>
<gene>
    <name evidence="4" type="ORF">PADG_08436</name>
</gene>
<dbReference type="GeneID" id="22586726"/>
<name>C1GMF0_PARBD</name>
<protein>
    <recommendedName>
        <fullName evidence="3">CCHC-type domain-containing protein</fullName>
    </recommendedName>
</protein>
<dbReference type="InParanoid" id="C1GMF0"/>
<evidence type="ECO:0000313" key="4">
    <source>
        <dbReference type="EMBL" id="EEH43616.2"/>
    </source>
</evidence>
<keyword evidence="5" id="KW-1185">Reference proteome</keyword>
<feature type="chain" id="PRO_5002909921" description="CCHC-type domain-containing protein" evidence="2">
    <location>
        <begin position="31"/>
        <end position="379"/>
    </location>
</feature>
<dbReference type="Proteomes" id="UP000001628">
    <property type="component" value="Unassembled WGS sequence"/>
</dbReference>
<accession>C1GMF0</accession>
<evidence type="ECO:0000313" key="5">
    <source>
        <dbReference type="Proteomes" id="UP000001628"/>
    </source>
</evidence>
<feature type="domain" description="CCHC-type" evidence="3">
    <location>
        <begin position="280"/>
        <end position="296"/>
    </location>
</feature>
<feature type="compositionally biased region" description="Basic and acidic residues" evidence="1">
    <location>
        <begin position="318"/>
        <end position="329"/>
    </location>
</feature>
<dbReference type="Gene3D" id="4.10.60.10">
    <property type="entry name" value="Zinc finger, CCHC-type"/>
    <property type="match status" value="1"/>
</dbReference>
<dbReference type="AlphaFoldDB" id="C1GMF0"/>
<dbReference type="HOGENOM" id="CLU_729765_0_0_1"/>
<feature type="signal peptide" evidence="2">
    <location>
        <begin position="1"/>
        <end position="30"/>
    </location>
</feature>
<dbReference type="Pfam" id="PF00098">
    <property type="entry name" value="zf-CCHC"/>
    <property type="match status" value="1"/>
</dbReference>
<dbReference type="SMART" id="SM00343">
    <property type="entry name" value="ZnF_C2HC"/>
    <property type="match status" value="1"/>
</dbReference>
<dbReference type="GO" id="GO:0008270">
    <property type="term" value="F:zinc ion binding"/>
    <property type="evidence" value="ECO:0007669"/>
    <property type="project" value="InterPro"/>
</dbReference>
<keyword evidence="2" id="KW-0732">Signal</keyword>
<reference evidence="4 5" key="1">
    <citation type="journal article" date="2011" name="PLoS Genet.">
        <title>Comparative genomic analysis of human fungal pathogens causing paracoccidioidomycosis.</title>
        <authorList>
            <person name="Desjardins C.A."/>
            <person name="Champion M.D."/>
            <person name="Holder J.W."/>
            <person name="Muszewska A."/>
            <person name="Goldberg J."/>
            <person name="Bailao A.M."/>
            <person name="Brigido M.M."/>
            <person name="Ferreira M.E."/>
            <person name="Garcia A.M."/>
            <person name="Grynberg M."/>
            <person name="Gujja S."/>
            <person name="Heiman D.I."/>
            <person name="Henn M.R."/>
            <person name="Kodira C.D."/>
            <person name="Leon-Narvaez H."/>
            <person name="Longo L.V."/>
            <person name="Ma L.J."/>
            <person name="Malavazi I."/>
            <person name="Matsuo A.L."/>
            <person name="Morais F.V."/>
            <person name="Pereira M."/>
            <person name="Rodriguez-Brito S."/>
            <person name="Sakthikumar S."/>
            <person name="Salem-Izacc S.M."/>
            <person name="Sykes S.M."/>
            <person name="Teixeira M.M."/>
            <person name="Vallejo M.C."/>
            <person name="Walter M.E."/>
            <person name="Yandava C."/>
            <person name="Young S."/>
            <person name="Zeng Q."/>
            <person name="Zucker J."/>
            <person name="Felipe M.S."/>
            <person name="Goldman G.H."/>
            <person name="Haas B.J."/>
            <person name="McEwen J.G."/>
            <person name="Nino-Vega G."/>
            <person name="Puccia R."/>
            <person name="San-Blas G."/>
            <person name="Soares C.M."/>
            <person name="Birren B.W."/>
            <person name="Cuomo C.A."/>
        </authorList>
    </citation>
    <scope>NUCLEOTIDE SEQUENCE [LARGE SCALE GENOMIC DNA]</scope>
    <source>
        <strain evidence="4 5">Pb18</strain>
    </source>
</reference>
<dbReference type="KEGG" id="pbn:PADG_08436"/>
<evidence type="ECO:0000256" key="2">
    <source>
        <dbReference type="SAM" id="SignalP"/>
    </source>
</evidence>
<organism evidence="4 5">
    <name type="scientific">Paracoccidioides brasiliensis (strain Pb18)</name>
    <dbReference type="NCBI Taxonomy" id="502780"/>
    <lineage>
        <taxon>Eukaryota</taxon>
        <taxon>Fungi</taxon>
        <taxon>Dikarya</taxon>
        <taxon>Ascomycota</taxon>
        <taxon>Pezizomycotina</taxon>
        <taxon>Eurotiomycetes</taxon>
        <taxon>Eurotiomycetidae</taxon>
        <taxon>Onygenales</taxon>
        <taxon>Ajellomycetaceae</taxon>
        <taxon>Paracoccidioides</taxon>
    </lineage>
</organism>
<dbReference type="VEuPathDB" id="FungiDB:PADG_08436"/>
<feature type="region of interest" description="Disordered" evidence="1">
    <location>
        <begin position="305"/>
        <end position="379"/>
    </location>
</feature>
<dbReference type="GO" id="GO:0003676">
    <property type="term" value="F:nucleic acid binding"/>
    <property type="evidence" value="ECO:0007669"/>
    <property type="project" value="InterPro"/>
</dbReference>
<evidence type="ECO:0000259" key="3">
    <source>
        <dbReference type="SMART" id="SM00343"/>
    </source>
</evidence>
<dbReference type="eggNOG" id="ENOG502SG3D">
    <property type="taxonomic scope" value="Eukaryota"/>
</dbReference>
<dbReference type="RefSeq" id="XP_010763771.1">
    <property type="nucleotide sequence ID" value="XM_010765469.1"/>
</dbReference>
<dbReference type="InterPro" id="IPR001878">
    <property type="entry name" value="Znf_CCHC"/>
</dbReference>
<proteinExistence type="predicted"/>